<dbReference type="Pfam" id="PF05729">
    <property type="entry name" value="NACHT"/>
    <property type="match status" value="1"/>
</dbReference>
<comment type="caution">
    <text evidence="4">The sequence shown here is derived from an EMBL/GenBank/DDBJ whole genome shotgun (WGS) entry which is preliminary data.</text>
</comment>
<dbReference type="InterPro" id="IPR007111">
    <property type="entry name" value="NACHT_NTPase"/>
</dbReference>
<accession>A0AAD7VYS5</accession>
<keyword evidence="5" id="KW-1185">Reference proteome</keyword>
<keyword evidence="1" id="KW-0433">Leucine-rich repeat</keyword>
<evidence type="ECO:0000313" key="4">
    <source>
        <dbReference type="EMBL" id="KAJ8362058.1"/>
    </source>
</evidence>
<protein>
    <recommendedName>
        <fullName evidence="3">NACHT domain-containing protein</fullName>
    </recommendedName>
</protein>
<dbReference type="PANTHER" id="PTHR24106">
    <property type="entry name" value="NACHT, LRR AND CARD DOMAINS-CONTAINING"/>
    <property type="match status" value="1"/>
</dbReference>
<evidence type="ECO:0000256" key="1">
    <source>
        <dbReference type="ARBA" id="ARBA00022614"/>
    </source>
</evidence>
<dbReference type="AlphaFoldDB" id="A0AAD7VYS5"/>
<dbReference type="InterPro" id="IPR051261">
    <property type="entry name" value="NLR"/>
</dbReference>
<reference evidence="4" key="1">
    <citation type="journal article" date="2023" name="Science">
        <title>Genome structures resolve the early diversification of teleost fishes.</title>
        <authorList>
            <person name="Parey E."/>
            <person name="Louis A."/>
            <person name="Montfort J."/>
            <person name="Bouchez O."/>
            <person name="Roques C."/>
            <person name="Iampietro C."/>
            <person name="Lluch J."/>
            <person name="Castinel A."/>
            <person name="Donnadieu C."/>
            <person name="Desvignes T."/>
            <person name="Floi Bucao C."/>
            <person name="Jouanno E."/>
            <person name="Wen M."/>
            <person name="Mejri S."/>
            <person name="Dirks R."/>
            <person name="Jansen H."/>
            <person name="Henkel C."/>
            <person name="Chen W.J."/>
            <person name="Zahm M."/>
            <person name="Cabau C."/>
            <person name="Klopp C."/>
            <person name="Thompson A.W."/>
            <person name="Robinson-Rechavi M."/>
            <person name="Braasch I."/>
            <person name="Lecointre G."/>
            <person name="Bobe J."/>
            <person name="Postlethwait J.H."/>
            <person name="Berthelot C."/>
            <person name="Roest Crollius H."/>
            <person name="Guiguen Y."/>
        </authorList>
    </citation>
    <scope>NUCLEOTIDE SEQUENCE</scope>
    <source>
        <strain evidence="4">NC1722</strain>
    </source>
</reference>
<dbReference type="Proteomes" id="UP001221898">
    <property type="component" value="Unassembled WGS sequence"/>
</dbReference>
<evidence type="ECO:0000259" key="3">
    <source>
        <dbReference type="Pfam" id="PF05729"/>
    </source>
</evidence>
<keyword evidence="2" id="KW-0677">Repeat</keyword>
<evidence type="ECO:0000256" key="2">
    <source>
        <dbReference type="ARBA" id="ARBA00022737"/>
    </source>
</evidence>
<sequence length="88" mass="9752">MTLSDVKETSSVDVLLTNLIQGNLLPYALLWITSRPAAANQIPAEYLHRLTEEAIDKALESKNGHLDLFLRFLLGLSLTPIRAFSKAC</sequence>
<evidence type="ECO:0000313" key="5">
    <source>
        <dbReference type="Proteomes" id="UP001221898"/>
    </source>
</evidence>
<feature type="domain" description="NACHT" evidence="3">
    <location>
        <begin position="6"/>
        <end position="46"/>
    </location>
</feature>
<gene>
    <name evidence="4" type="ORF">AAFF_G00399930</name>
</gene>
<organism evidence="4 5">
    <name type="scientific">Aldrovandia affinis</name>
    <dbReference type="NCBI Taxonomy" id="143900"/>
    <lineage>
        <taxon>Eukaryota</taxon>
        <taxon>Metazoa</taxon>
        <taxon>Chordata</taxon>
        <taxon>Craniata</taxon>
        <taxon>Vertebrata</taxon>
        <taxon>Euteleostomi</taxon>
        <taxon>Actinopterygii</taxon>
        <taxon>Neopterygii</taxon>
        <taxon>Teleostei</taxon>
        <taxon>Notacanthiformes</taxon>
        <taxon>Halosauridae</taxon>
        <taxon>Aldrovandia</taxon>
    </lineage>
</organism>
<proteinExistence type="predicted"/>
<name>A0AAD7VYS5_9TELE</name>
<dbReference type="EMBL" id="JAINUG010000782">
    <property type="protein sequence ID" value="KAJ8362058.1"/>
    <property type="molecule type" value="Genomic_DNA"/>
</dbReference>